<evidence type="ECO:0000313" key="1">
    <source>
        <dbReference type="EMBL" id="KAK3079129.1"/>
    </source>
</evidence>
<feature type="non-terminal residue" evidence="1">
    <location>
        <position position="1069"/>
    </location>
</feature>
<dbReference type="Proteomes" id="UP001186974">
    <property type="component" value="Unassembled WGS sequence"/>
</dbReference>
<accession>A0ACC3DR69</accession>
<comment type="caution">
    <text evidence="1">The sequence shown here is derived from an EMBL/GenBank/DDBJ whole genome shotgun (WGS) entry which is preliminary data.</text>
</comment>
<proteinExistence type="predicted"/>
<reference evidence="1" key="1">
    <citation type="submission" date="2024-09" db="EMBL/GenBank/DDBJ databases">
        <title>Black Yeasts Isolated from many extreme environments.</title>
        <authorList>
            <person name="Coleine C."/>
            <person name="Stajich J.E."/>
            <person name="Selbmann L."/>
        </authorList>
    </citation>
    <scope>NUCLEOTIDE SEQUENCE</scope>
    <source>
        <strain evidence="1">CCFEE 5737</strain>
    </source>
</reference>
<keyword evidence="2" id="KW-1185">Reference proteome</keyword>
<name>A0ACC3DR69_9PEZI</name>
<gene>
    <name evidence="1" type="ORF">LTS18_005671</name>
</gene>
<protein>
    <submittedName>
        <fullName evidence="1">Uncharacterized protein</fullName>
    </submittedName>
</protein>
<dbReference type="EMBL" id="JAWDJW010001356">
    <property type="protein sequence ID" value="KAK3079129.1"/>
    <property type="molecule type" value="Genomic_DNA"/>
</dbReference>
<organism evidence="1 2">
    <name type="scientific">Coniosporium uncinatum</name>
    <dbReference type="NCBI Taxonomy" id="93489"/>
    <lineage>
        <taxon>Eukaryota</taxon>
        <taxon>Fungi</taxon>
        <taxon>Dikarya</taxon>
        <taxon>Ascomycota</taxon>
        <taxon>Pezizomycotina</taxon>
        <taxon>Dothideomycetes</taxon>
        <taxon>Dothideomycetes incertae sedis</taxon>
        <taxon>Coniosporium</taxon>
    </lineage>
</organism>
<evidence type="ECO:0000313" key="2">
    <source>
        <dbReference type="Proteomes" id="UP001186974"/>
    </source>
</evidence>
<sequence length="1069" mass="122695">MYQVLSSENWTSILYAITGNTAGWNTAWMGAAFMVLWYIFANFIVLNMFIAVIQESFDVSEDEKRLQQVKAFLQEKELGGAANGNLSLSTIFKVSLATGKRKDPLAFGNAATEMLLKDAVVKDFLDQEDEPWSSAPPEEVQPDLQHQPTTVIGGTMSSWWGRFVSLFRNHEPNPFYSRLEFSRAYEDLDPRQAVKEVVSARERQKRAQRDYLRKHPSYNTSLYLFKPHNKIRRICQRIVGPGRGSHRIEGVAPSVPIWYAFSAFIYAAIVAMVLIACVATPLYQKDYFRTHNFSVQNWFVYTDMGFAILFAVEAVIKVIADGLFWTPNAYFRGSWGLIDGIVLITLWINVGTALCNEGQVSRAVGAFKALRALRLLNVSDSARNTFHSVIVQGGFKVLSAAFVSLSLLIPFAIYGLNLFHGRMQQCNDTGSGIFDLNDCVDEYMSTPFNWEVLAPRVVSNPYFDFDNFGASLFILFQIVSQEGWIDVMWRAQSITGVFTQPAPFASQGNAVFFVIFNLLGAVFVLTLFVSVFMRNYTEQTGVAYLTTDQRSWLELRKLLRQVSPSKRPTSSKKRETWEEWCYRRAVRKTGRWQRFITGVLVCHLILLCLDFYPEPFWWDRLKDYIFLAFIALYIVNILIRIIGLTWQRFRKSSWDVYSVIAVSGAFVTTILLLSDFQNWIYVQLHKLSLVAIALLLIPRNNQLDQLFKTAAASLPRITNLLATWFVLFLVYAIAATQAFGLTKFNDNESDNVNFRDVPKALILLFRMSVGEGWNQIMEDFAGMRPPYCEVGEQFSDGDCGSEDWARALFISWNILSMYIFVNLFVSLIYESFSYVYQRSSGLSVISREEIRRFKQAWAEFDPNGTGFITKEAFPRLLGELSGVFEMRIYDGDFTVARLIEDCSVAKRASELPVDDQAPVKEIDIKKLNRRLAELPITEIRRRRARMNKFFEEVLVSSDPDRGIGFNSLLMILAHYKVINDNRSLRLKEFLRRRARLQRVEEAVRRNVVMGFFDTFYWSRRFRRHQASKTEGRMTAVPQFTVPEIFVDDQEVISPSEEQQDPFAEHDAAA</sequence>